<dbReference type="EMBL" id="PYSW02000057">
    <property type="protein sequence ID" value="KAG2373303.1"/>
    <property type="molecule type" value="Genomic_DNA"/>
</dbReference>
<feature type="compositionally biased region" description="Polar residues" evidence="2">
    <location>
        <begin position="1"/>
        <end position="17"/>
    </location>
</feature>
<dbReference type="GeneID" id="68104746"/>
<dbReference type="Proteomes" id="UP000816034">
    <property type="component" value="Unassembled WGS sequence"/>
</dbReference>
<feature type="coiled-coil region" evidence="1">
    <location>
        <begin position="287"/>
        <end position="321"/>
    </location>
</feature>
<dbReference type="SUPFAM" id="SSF48097">
    <property type="entry name" value="Regulator of G-protein signaling, RGS"/>
    <property type="match status" value="1"/>
</dbReference>
<feature type="region of interest" description="Disordered" evidence="2">
    <location>
        <begin position="125"/>
        <end position="185"/>
    </location>
</feature>
<evidence type="ECO:0000313" key="4">
    <source>
        <dbReference type="Proteomes" id="UP000816034"/>
    </source>
</evidence>
<evidence type="ECO:0008006" key="5">
    <source>
        <dbReference type="Google" id="ProtNLM"/>
    </source>
</evidence>
<dbReference type="AlphaFoldDB" id="A0AA88GEC5"/>
<protein>
    <recommendedName>
        <fullName evidence="5">RGS domain-containing protein</fullName>
    </recommendedName>
</protein>
<reference evidence="3 4" key="1">
    <citation type="journal article" date="2018" name="BMC Genomics">
        <title>The genome of Naegleria lovaniensis, the basis for a comparative approach to unravel pathogenicity factors of the human pathogenic amoeba N. fowleri.</title>
        <authorList>
            <person name="Liechti N."/>
            <person name="Schurch N."/>
            <person name="Bruggmann R."/>
            <person name="Wittwer M."/>
        </authorList>
    </citation>
    <scope>NUCLEOTIDE SEQUENCE [LARGE SCALE GENOMIC DNA]</scope>
    <source>
        <strain evidence="3 4">ATCC 30569</strain>
    </source>
</reference>
<keyword evidence="1" id="KW-0175">Coiled coil</keyword>
<accession>A0AA88GEC5</accession>
<evidence type="ECO:0000313" key="3">
    <source>
        <dbReference type="EMBL" id="KAG2373303.1"/>
    </source>
</evidence>
<feature type="compositionally biased region" description="Low complexity" evidence="2">
    <location>
        <begin position="56"/>
        <end position="93"/>
    </location>
</feature>
<feature type="region of interest" description="Disordered" evidence="2">
    <location>
        <begin position="56"/>
        <end position="94"/>
    </location>
</feature>
<proteinExistence type="predicted"/>
<feature type="region of interest" description="Disordered" evidence="2">
    <location>
        <begin position="1"/>
        <end position="23"/>
    </location>
</feature>
<name>A0AA88GEC5_NAELO</name>
<evidence type="ECO:0000256" key="2">
    <source>
        <dbReference type="SAM" id="MobiDB-lite"/>
    </source>
</evidence>
<dbReference type="InterPro" id="IPR036305">
    <property type="entry name" value="RGS_sf"/>
</dbReference>
<keyword evidence="4" id="KW-1185">Reference proteome</keyword>
<dbReference type="RefSeq" id="XP_044542477.1">
    <property type="nucleotide sequence ID" value="XM_044688042.1"/>
</dbReference>
<feature type="compositionally biased region" description="Low complexity" evidence="2">
    <location>
        <begin position="132"/>
        <end position="145"/>
    </location>
</feature>
<gene>
    <name evidence="3" type="ORF">C9374_012292</name>
</gene>
<evidence type="ECO:0000256" key="1">
    <source>
        <dbReference type="SAM" id="Coils"/>
    </source>
</evidence>
<feature type="compositionally biased region" description="Polar residues" evidence="2">
    <location>
        <begin position="155"/>
        <end position="181"/>
    </location>
</feature>
<comment type="caution">
    <text evidence="3">The sequence shown here is derived from an EMBL/GenBank/DDBJ whole genome shotgun (WGS) entry which is preliminary data.</text>
</comment>
<organism evidence="3 4">
    <name type="scientific">Naegleria lovaniensis</name>
    <name type="common">Amoeba</name>
    <dbReference type="NCBI Taxonomy" id="51637"/>
    <lineage>
        <taxon>Eukaryota</taxon>
        <taxon>Discoba</taxon>
        <taxon>Heterolobosea</taxon>
        <taxon>Tetramitia</taxon>
        <taxon>Eutetramitia</taxon>
        <taxon>Vahlkampfiidae</taxon>
        <taxon>Naegleria</taxon>
    </lineage>
</organism>
<sequence>MGQPNSVENPIHNSPTGAASLEIPSLDVNKVVSSSSNAHRKSLNFSEVFQSSPKLTISNSTTTTSPNSCTQHVDETNGNNTTEESTTPTSEMSIVKSLREESFSRFETSFKQKHYSISAMEYHRSSSMSGQNSTNLTTTSPLNSSSEKKKEHQRNSSSPRNLNSTCNESVHSQKSSPSVGSNHAKHSHIRPFSISTLDNLGFNGINKILQDKLLLQQFRNYTKTEYSEENLDIFLLANMLLEECKKFLEEDEQHSIYHNGISFTSSFRKSQNVNPQKIEEKNKQQLYKTLQSQFSFEEKMLKKLEKHLEQIFEKMQKMNSEKRKSLMKSRRKNSEFFGIDRNMFKHAHSAGVFDESNNSGSLFADPDVFSASLSLGGTSSSLDGLNVTHKLKNRIEKIKTHNMQQQQWLASKRASKRMSLKFFTQNSSNTSSLPNPHQSNVVATNVNSQNLPSLMDQDASLNQETLSQLSTLIQEMEAGTLNGANMTNSQAILSTLIAVEEPPQIQIVQFLEDLRFEMLMNLKDTYIRFCQQNKLTMR</sequence>